<dbReference type="SUPFAM" id="SSF48452">
    <property type="entry name" value="TPR-like"/>
    <property type="match status" value="1"/>
</dbReference>
<dbReference type="GO" id="GO:0006457">
    <property type="term" value="P:protein folding"/>
    <property type="evidence" value="ECO:0007669"/>
    <property type="project" value="TreeGrafter"/>
</dbReference>
<reference evidence="7" key="1">
    <citation type="journal article" date="2010" name="Nature">
        <title>The Amphimedon queenslandica genome and the evolution of animal complexity.</title>
        <authorList>
            <person name="Srivastava M."/>
            <person name="Simakov O."/>
            <person name="Chapman J."/>
            <person name="Fahey B."/>
            <person name="Gauthier M.E."/>
            <person name="Mitros T."/>
            <person name="Richards G.S."/>
            <person name="Conaco C."/>
            <person name="Dacre M."/>
            <person name="Hellsten U."/>
            <person name="Larroux C."/>
            <person name="Putnam N.H."/>
            <person name="Stanke M."/>
            <person name="Adamska M."/>
            <person name="Darling A."/>
            <person name="Degnan S.M."/>
            <person name="Oakley T.H."/>
            <person name="Plachetzki D.C."/>
            <person name="Zhai Y."/>
            <person name="Adamski M."/>
            <person name="Calcino A."/>
            <person name="Cummins S.F."/>
            <person name="Goodstein D.M."/>
            <person name="Harris C."/>
            <person name="Jackson D.J."/>
            <person name="Leys S.P."/>
            <person name="Shu S."/>
            <person name="Woodcroft B.J."/>
            <person name="Vervoort M."/>
            <person name="Kosik K.S."/>
            <person name="Manning G."/>
            <person name="Degnan B.M."/>
            <person name="Rokhsar D.S."/>
        </authorList>
    </citation>
    <scope>NUCLEOTIDE SEQUENCE [LARGE SCALE GENOMIC DNA]</scope>
</reference>
<feature type="region of interest" description="Disordered" evidence="4">
    <location>
        <begin position="193"/>
        <end position="223"/>
    </location>
</feature>
<dbReference type="InterPro" id="IPR044059">
    <property type="entry name" value="Csn1/TTC4_wheel"/>
</dbReference>
<dbReference type="KEGG" id="aqu:100634776"/>
<evidence type="ECO:0000313" key="7">
    <source>
        <dbReference type="Proteomes" id="UP000007879"/>
    </source>
</evidence>
<sequence length="385" mass="43718">MAVPPAIPPSIPDADELIDAILAEKGPAVYKDGLSEDNWEEELEQIPLFMTKAPDPDTVAKSPGLSALQEIKYQEETPEGRATMLKEDGNEMFKRKKYKEAIELYTGALAERSQDTQLNAILYCNRAAAHYYIGNYRSSITDASQCKSIKPDHIKAYIKGAESTFKLGRYRETLEWCEDGIKVDPSSEKLSDLKKKATIEKKKHERDGRKQQQDEKRKRESDSKLIEAIKTRGIRLAPSSHQYRPIEDDGRLLELLVPQAPTGSVRFDDDNTSLVWPVLFLYPEYGTSDLIESFHEQSRFIDHIDLMFGEGEEVNWDSENKYKPHTIEVWYEDYSTGHYVNVPLESSLSDVINHSSKYVVICGSPAFFLIVTGSSFSKAFLSKKT</sequence>
<dbReference type="Gene3D" id="1.25.40.10">
    <property type="entry name" value="Tetratricopeptide repeat domain"/>
    <property type="match status" value="1"/>
</dbReference>
<dbReference type="PANTHER" id="PTHR46035">
    <property type="entry name" value="TETRATRICOPEPTIDE REPEAT PROTEIN 4"/>
    <property type="match status" value="1"/>
</dbReference>
<name>A0A1X7UMX5_AMPQE</name>
<accession>A0A1X7UMX5</accession>
<reference evidence="6" key="2">
    <citation type="submission" date="2017-05" db="UniProtKB">
        <authorList>
            <consortium name="EnsemblMetazoa"/>
        </authorList>
    </citation>
    <scope>IDENTIFICATION</scope>
</reference>
<dbReference type="InterPro" id="IPR011990">
    <property type="entry name" value="TPR-like_helical_dom_sf"/>
</dbReference>
<evidence type="ECO:0000256" key="1">
    <source>
        <dbReference type="ARBA" id="ARBA00022737"/>
    </source>
</evidence>
<dbReference type="Pfam" id="PF18972">
    <property type="entry name" value="Wheel"/>
    <property type="match status" value="1"/>
</dbReference>
<dbReference type="OrthoDB" id="420195at2759"/>
<evidence type="ECO:0000256" key="2">
    <source>
        <dbReference type="ARBA" id="ARBA00022803"/>
    </source>
</evidence>
<dbReference type="STRING" id="400682.A0A1X7UMX5"/>
<dbReference type="GO" id="GO:0005829">
    <property type="term" value="C:cytosol"/>
    <property type="evidence" value="ECO:0007669"/>
    <property type="project" value="TreeGrafter"/>
</dbReference>
<dbReference type="EnsemblMetazoa" id="Aqu2.1.29335_001">
    <property type="protein sequence ID" value="Aqu2.1.29335_001"/>
    <property type="gene ID" value="Aqu2.1.29335"/>
</dbReference>
<protein>
    <recommendedName>
        <fullName evidence="5">Cns1/TTC4 wheel domain-containing protein</fullName>
    </recommendedName>
</protein>
<feature type="domain" description="Cns1/TTC4 wheel" evidence="5">
    <location>
        <begin position="268"/>
        <end position="375"/>
    </location>
</feature>
<dbReference type="GO" id="GO:0030544">
    <property type="term" value="F:Hsp70 protein binding"/>
    <property type="evidence" value="ECO:0007669"/>
    <property type="project" value="TreeGrafter"/>
</dbReference>
<dbReference type="EnsemblMetazoa" id="XM_011406166.2">
    <property type="protein sequence ID" value="XP_011404468.2"/>
    <property type="gene ID" value="LOC100634776"/>
</dbReference>
<dbReference type="InterPro" id="IPR019734">
    <property type="entry name" value="TPR_rpt"/>
</dbReference>
<dbReference type="CDD" id="cd21380">
    <property type="entry name" value="CTWD_Cns1"/>
    <property type="match status" value="1"/>
</dbReference>
<keyword evidence="7" id="KW-1185">Reference proteome</keyword>
<dbReference type="Proteomes" id="UP000007879">
    <property type="component" value="Unassembled WGS sequence"/>
</dbReference>
<dbReference type="AlphaFoldDB" id="A0A1X7UMX5"/>
<gene>
    <name evidence="6" type="primary">100634776</name>
</gene>
<evidence type="ECO:0000256" key="4">
    <source>
        <dbReference type="SAM" id="MobiDB-lite"/>
    </source>
</evidence>
<evidence type="ECO:0000256" key="3">
    <source>
        <dbReference type="ARBA" id="ARBA00023602"/>
    </source>
</evidence>
<proteinExistence type="inferred from homology"/>
<dbReference type="GO" id="GO:0051879">
    <property type="term" value="F:Hsp90 protein binding"/>
    <property type="evidence" value="ECO:0007669"/>
    <property type="project" value="InterPro"/>
</dbReference>
<dbReference type="SMART" id="SM00028">
    <property type="entry name" value="TPR"/>
    <property type="match status" value="3"/>
</dbReference>
<dbReference type="InParanoid" id="A0A1X7UMX5"/>
<evidence type="ECO:0000259" key="5">
    <source>
        <dbReference type="Pfam" id="PF18972"/>
    </source>
</evidence>
<evidence type="ECO:0000313" key="6">
    <source>
        <dbReference type="EnsemblMetazoa" id="Aqu2.1.29335_001"/>
    </source>
</evidence>
<keyword evidence="2" id="KW-0802">TPR repeat</keyword>
<comment type="similarity">
    <text evidence="3">Belongs to the TTC4 family.</text>
</comment>
<dbReference type="GO" id="GO:0005634">
    <property type="term" value="C:nucleus"/>
    <property type="evidence" value="ECO:0007669"/>
    <property type="project" value="TreeGrafter"/>
</dbReference>
<organism evidence="6">
    <name type="scientific">Amphimedon queenslandica</name>
    <name type="common">Sponge</name>
    <dbReference type="NCBI Taxonomy" id="400682"/>
    <lineage>
        <taxon>Eukaryota</taxon>
        <taxon>Metazoa</taxon>
        <taxon>Porifera</taxon>
        <taxon>Demospongiae</taxon>
        <taxon>Heteroscleromorpha</taxon>
        <taxon>Haplosclerida</taxon>
        <taxon>Niphatidae</taxon>
        <taxon>Amphimedon</taxon>
    </lineage>
</organism>
<dbReference type="PANTHER" id="PTHR46035:SF1">
    <property type="entry name" value="TETRATRICOPEPTIDE REPEAT PROTEIN 4"/>
    <property type="match status" value="1"/>
</dbReference>
<keyword evidence="1" id="KW-0677">Repeat</keyword>